<proteinExistence type="predicted"/>
<sequence length="116" mass="11827">MECLLGGQALEEFVAGLQQAAGAEGASLDQRTAAAQAKCLLAGGKSASESAAREASSLVCCPEALEGRGVSFQTCCNTLQVLEEDFSACPDVAGMFKAMCAEAFPLAPIFKSAKSS</sequence>
<accession>A0A7S2Y0K7</accession>
<dbReference type="AlphaFoldDB" id="A0A7S2Y0K7"/>
<evidence type="ECO:0000313" key="1">
    <source>
        <dbReference type="EMBL" id="CAD9872146.1"/>
    </source>
</evidence>
<protein>
    <submittedName>
        <fullName evidence="1">Uncharacterized protein</fullName>
    </submittedName>
</protein>
<organism evidence="1">
    <name type="scientific">Fibrocapsa japonica</name>
    <dbReference type="NCBI Taxonomy" id="94617"/>
    <lineage>
        <taxon>Eukaryota</taxon>
        <taxon>Sar</taxon>
        <taxon>Stramenopiles</taxon>
        <taxon>Ochrophyta</taxon>
        <taxon>Raphidophyceae</taxon>
        <taxon>Chattonellales</taxon>
        <taxon>Chattonellaceae</taxon>
        <taxon>Fibrocapsa</taxon>
    </lineage>
</organism>
<name>A0A7S2Y0K7_9STRA</name>
<reference evidence="1" key="1">
    <citation type="submission" date="2021-01" db="EMBL/GenBank/DDBJ databases">
        <authorList>
            <person name="Corre E."/>
            <person name="Pelletier E."/>
            <person name="Niang G."/>
            <person name="Scheremetjew M."/>
            <person name="Finn R."/>
            <person name="Kale V."/>
            <person name="Holt S."/>
            <person name="Cochrane G."/>
            <person name="Meng A."/>
            <person name="Brown T."/>
            <person name="Cohen L."/>
        </authorList>
    </citation>
    <scope>NUCLEOTIDE SEQUENCE</scope>
    <source>
        <strain evidence="1">CCMP1661</strain>
    </source>
</reference>
<dbReference type="EMBL" id="HBHR01020760">
    <property type="protein sequence ID" value="CAD9872146.1"/>
    <property type="molecule type" value="Transcribed_RNA"/>
</dbReference>
<gene>
    <name evidence="1" type="ORF">FJAP1339_LOCUS10537</name>
</gene>